<feature type="transmembrane region" description="Helical" evidence="1">
    <location>
        <begin position="543"/>
        <end position="565"/>
    </location>
</feature>
<dbReference type="Gene3D" id="1.25.10.10">
    <property type="entry name" value="Leucine-rich Repeat Variant"/>
    <property type="match status" value="2"/>
</dbReference>
<dbReference type="Pfam" id="PF13646">
    <property type="entry name" value="HEAT_2"/>
    <property type="match status" value="1"/>
</dbReference>
<dbReference type="SUPFAM" id="SSF48371">
    <property type="entry name" value="ARM repeat"/>
    <property type="match status" value="1"/>
</dbReference>
<evidence type="ECO:0000313" key="2">
    <source>
        <dbReference type="EMBL" id="OGM03968.1"/>
    </source>
</evidence>
<dbReference type="InterPro" id="IPR011989">
    <property type="entry name" value="ARM-like"/>
</dbReference>
<dbReference type="Gene3D" id="3.60.21.10">
    <property type="match status" value="1"/>
</dbReference>
<dbReference type="SUPFAM" id="SSF56300">
    <property type="entry name" value="Metallo-dependent phosphatases"/>
    <property type="match status" value="1"/>
</dbReference>
<dbReference type="InterPro" id="IPR029052">
    <property type="entry name" value="Metallo-depent_PP-like"/>
</dbReference>
<dbReference type="Proteomes" id="UP000178735">
    <property type="component" value="Unassembled WGS sequence"/>
</dbReference>
<organism evidence="2 3">
    <name type="scientific">Candidatus Wallbacteria bacterium GWC2_49_35</name>
    <dbReference type="NCBI Taxonomy" id="1817813"/>
    <lineage>
        <taxon>Bacteria</taxon>
        <taxon>Candidatus Walliibacteriota</taxon>
    </lineage>
</organism>
<gene>
    <name evidence="2" type="ORF">A2008_06925</name>
</gene>
<protein>
    <submittedName>
        <fullName evidence="2">Uncharacterized protein</fullName>
    </submittedName>
</protein>
<name>A0A1F7WPE4_9BACT</name>
<evidence type="ECO:0000313" key="3">
    <source>
        <dbReference type="Proteomes" id="UP000178735"/>
    </source>
</evidence>
<comment type="caution">
    <text evidence="2">The sequence shown here is derived from an EMBL/GenBank/DDBJ whole genome shotgun (WGS) entry which is preliminary data.</text>
</comment>
<dbReference type="InterPro" id="IPR016024">
    <property type="entry name" value="ARM-type_fold"/>
</dbReference>
<sequence length="859" mass="94485">MDIQSIEKLLTSPFETDRIRVIYFAVKNKRTDLHSLIKNTADNDESVNVRYYAQKACELFEELLTEQTREKELDSELEKKKSGQTAVRDRILELLNSEAPEDRILAAKAAVKTRVSVFLDAILKKIETETDESVLSAFIKAVGHSKDKSYTPILLKYLKHPGAEIVLSAIEAFSLLDDARAFPYIIGLLHSSRAESETVTAAITGYLTNYPPDKIHLFLVEMLNYPSENMVEAALNAICAFNCKRSSEYIQKLAGHRNETISGRAKAAMESINLNGLDEFDFSVFIENLIASFDEAPGGDAEEQAGKESDRKIDELRELISGSHPSAESRITELLKSETDPRVLGYAISACRVVHGARNLMTLKKFLSHPDDRIRANAIEVLGETEGIDLHNILKPFLTDENNRVRANAVIALKNYPDVDHCSILKTMIGDDQNRLMTVSAIYAIMQIKGDTVELLRPLARDRNEEIKVRAVSALEFLAGDAKNMAAKNILGELTSAKRRGKHTAAYIFNKSSMSDGGAKKPKAKMSVSAPTKSVYVVNKLALFFRAFVHIFLACALCAACVFVYREFASTAPRSALNPVGVIANVFRTNENDSKIILIYTSNLDEVIGDAAPSAAAKKAKLKDIITKERENAKKEASLFLLFDLGNHSSSKISPTDNTEGVYEFLDELGYDAASFAARDALFCFNLLSARSEKFKLPVVSCNIINNASKEVPAIFQTGYRRESDALAISALAVTDRSMNSKLPSNLTASYSVKDPLASIADGFKKNGAGKPVLKILLSSNTGSLSEELAAKKTGADIIIDMGHGPEVSMLTNYQKANGTLILPSKIKKGAAYIGRFEFIYESASKSVGESCKWRLSEL</sequence>
<keyword evidence="1" id="KW-1133">Transmembrane helix</keyword>
<keyword evidence="1" id="KW-0472">Membrane</keyword>
<dbReference type="AlphaFoldDB" id="A0A1F7WPE4"/>
<dbReference type="EMBL" id="MGFH01000152">
    <property type="protein sequence ID" value="OGM03968.1"/>
    <property type="molecule type" value="Genomic_DNA"/>
</dbReference>
<reference evidence="2 3" key="1">
    <citation type="journal article" date="2016" name="Nat. Commun.">
        <title>Thousands of microbial genomes shed light on interconnected biogeochemical processes in an aquifer system.</title>
        <authorList>
            <person name="Anantharaman K."/>
            <person name="Brown C.T."/>
            <person name="Hug L.A."/>
            <person name="Sharon I."/>
            <person name="Castelle C.J."/>
            <person name="Probst A.J."/>
            <person name="Thomas B.C."/>
            <person name="Singh A."/>
            <person name="Wilkins M.J."/>
            <person name="Karaoz U."/>
            <person name="Brodie E.L."/>
            <person name="Williams K.H."/>
            <person name="Hubbard S.S."/>
            <person name="Banfield J.F."/>
        </authorList>
    </citation>
    <scope>NUCLEOTIDE SEQUENCE [LARGE SCALE GENOMIC DNA]</scope>
</reference>
<proteinExistence type="predicted"/>
<keyword evidence="1" id="KW-0812">Transmembrane</keyword>
<accession>A0A1F7WPE4</accession>
<dbReference type="STRING" id="1817813.A2008_06925"/>
<evidence type="ECO:0000256" key="1">
    <source>
        <dbReference type="SAM" id="Phobius"/>
    </source>
</evidence>